<dbReference type="PROSITE" id="PS50920">
    <property type="entry name" value="SOLCAR"/>
    <property type="match status" value="2"/>
</dbReference>
<proteinExistence type="inferred from homology"/>
<evidence type="ECO:0000256" key="9">
    <source>
        <dbReference type="PROSITE-ProRule" id="PRU00282"/>
    </source>
</evidence>
<evidence type="ECO:0000256" key="2">
    <source>
        <dbReference type="ARBA" id="ARBA00006375"/>
    </source>
</evidence>
<evidence type="ECO:0000313" key="13">
    <source>
        <dbReference type="Proteomes" id="UP000422736"/>
    </source>
</evidence>
<name>A0ABX6EXA2_KLUMA</name>
<dbReference type="PANTHER" id="PTHR45788">
    <property type="entry name" value="SUCCINATE/FUMARATE MITOCHONDRIAL TRANSPORTER-RELATED"/>
    <property type="match status" value="1"/>
</dbReference>
<dbReference type="InterPro" id="IPR049563">
    <property type="entry name" value="TXTP-like"/>
</dbReference>
<feature type="region of interest" description="Disordered" evidence="11">
    <location>
        <begin position="144"/>
        <end position="175"/>
    </location>
</feature>
<evidence type="ECO:0000256" key="8">
    <source>
        <dbReference type="ARBA" id="ARBA00023136"/>
    </source>
</evidence>
<evidence type="ECO:0000313" key="12">
    <source>
        <dbReference type="EMBL" id="QGN15712.1"/>
    </source>
</evidence>
<keyword evidence="3 10" id="KW-0813">Transport</keyword>
<dbReference type="SUPFAM" id="SSF103506">
    <property type="entry name" value="Mitochondrial carrier"/>
    <property type="match status" value="1"/>
</dbReference>
<reference evidence="12 13" key="1">
    <citation type="submission" date="2016-03" db="EMBL/GenBank/DDBJ databases">
        <title>How can Kluyveromyces marxianus grow so fast - potential evolutionary course in Saccharomyces Complex revealed by comparative genomics.</title>
        <authorList>
            <person name="Mo W."/>
            <person name="Lu W."/>
            <person name="Yang X."/>
            <person name="Qi J."/>
            <person name="Lv H."/>
        </authorList>
    </citation>
    <scope>NUCLEOTIDE SEQUENCE [LARGE SCALE GENOMIC DNA]</scope>
    <source>
        <strain evidence="12 13">FIM1</strain>
    </source>
</reference>
<evidence type="ECO:0000256" key="11">
    <source>
        <dbReference type="SAM" id="MobiDB-lite"/>
    </source>
</evidence>
<protein>
    <submittedName>
        <fullName evidence="12">Mitochondrial carrier YFR045W</fullName>
    </submittedName>
</protein>
<dbReference type="Gene3D" id="1.50.40.10">
    <property type="entry name" value="Mitochondrial carrier domain"/>
    <property type="match status" value="1"/>
</dbReference>
<evidence type="ECO:0000256" key="6">
    <source>
        <dbReference type="ARBA" id="ARBA00022989"/>
    </source>
</evidence>
<sequence length="343" mass="38950">MSDTKPNSALYSNMVASSVAAVFQTTISHPFEFLKTGQQLHRSLPNVESFNMFHHVKSYFAGCSALNIGILLKTSTRFTTFDKACEMLKDPENPEAPISGLRLIAAGSITGFMESLLIIPFENIKTRMIENAVILSNRFQEEQQTKQLEQQPKSGVQKNATQERPTFHKPSKSNLNPRYEKFLYYEKHPSSNIFSTVKEMMQTRGFASFFQGSMPTIFRQMGNSVVRFTTYTALKQMISPDKPLKEYYAFGIGVFSSCAVVALTQPIDVVKTRMQSKYTWSLYKNSLNCVYRTFIEEGLASLWKGWVPRLFKVGLSGGVSFGMYQYVDNLMLSIEHQRSLSHD</sequence>
<comment type="subcellular location">
    <subcellularLocation>
        <location evidence="1">Mitochondrion membrane</location>
        <topology evidence="1">Multi-pass membrane protein</topology>
    </subcellularLocation>
</comment>
<keyword evidence="4 9" id="KW-0812">Transmembrane</keyword>
<evidence type="ECO:0000256" key="3">
    <source>
        <dbReference type="ARBA" id="ARBA00022448"/>
    </source>
</evidence>
<feature type="compositionally biased region" description="Polar residues" evidence="11">
    <location>
        <begin position="152"/>
        <end position="164"/>
    </location>
</feature>
<gene>
    <name evidence="12" type="ORF">FIM1_2405</name>
</gene>
<evidence type="ECO:0000256" key="5">
    <source>
        <dbReference type="ARBA" id="ARBA00022737"/>
    </source>
</evidence>
<dbReference type="Pfam" id="PF00153">
    <property type="entry name" value="Mito_carr"/>
    <property type="match status" value="3"/>
</dbReference>
<accession>A0ABX6EXA2</accession>
<evidence type="ECO:0000256" key="4">
    <source>
        <dbReference type="ARBA" id="ARBA00022692"/>
    </source>
</evidence>
<feature type="repeat" description="Solcar" evidence="9">
    <location>
        <begin position="245"/>
        <end position="330"/>
    </location>
</feature>
<dbReference type="InterPro" id="IPR023395">
    <property type="entry name" value="MCP_dom_sf"/>
</dbReference>
<keyword evidence="8 9" id="KW-0472">Membrane</keyword>
<evidence type="ECO:0000256" key="1">
    <source>
        <dbReference type="ARBA" id="ARBA00004225"/>
    </source>
</evidence>
<evidence type="ECO:0000256" key="7">
    <source>
        <dbReference type="ARBA" id="ARBA00023128"/>
    </source>
</evidence>
<keyword evidence="5" id="KW-0677">Repeat</keyword>
<feature type="repeat" description="Solcar" evidence="9">
    <location>
        <begin position="98"/>
        <end position="237"/>
    </location>
</feature>
<comment type="similarity">
    <text evidence="2 10">Belongs to the mitochondrial carrier (TC 2.A.29) family.</text>
</comment>
<dbReference type="EMBL" id="CP015056">
    <property type="protein sequence ID" value="QGN15712.1"/>
    <property type="molecule type" value="Genomic_DNA"/>
</dbReference>
<keyword evidence="6" id="KW-1133">Transmembrane helix</keyword>
<keyword evidence="13" id="KW-1185">Reference proteome</keyword>
<dbReference type="InterPro" id="IPR018108">
    <property type="entry name" value="MCP_transmembrane"/>
</dbReference>
<keyword evidence="7" id="KW-0496">Mitochondrion</keyword>
<evidence type="ECO:0000256" key="10">
    <source>
        <dbReference type="RuleBase" id="RU000488"/>
    </source>
</evidence>
<dbReference type="PANTHER" id="PTHR45788:SF5">
    <property type="entry name" value="AFR253WP"/>
    <property type="match status" value="1"/>
</dbReference>
<dbReference type="Proteomes" id="UP000422736">
    <property type="component" value="Chromosome 3"/>
</dbReference>
<organism evidence="12 13">
    <name type="scientific">Kluyveromyces marxianus</name>
    <name type="common">Yeast</name>
    <name type="synonym">Candida kefyr</name>
    <dbReference type="NCBI Taxonomy" id="4911"/>
    <lineage>
        <taxon>Eukaryota</taxon>
        <taxon>Fungi</taxon>
        <taxon>Dikarya</taxon>
        <taxon>Ascomycota</taxon>
        <taxon>Saccharomycotina</taxon>
        <taxon>Saccharomycetes</taxon>
        <taxon>Saccharomycetales</taxon>
        <taxon>Saccharomycetaceae</taxon>
        <taxon>Kluyveromyces</taxon>
    </lineage>
</organism>